<feature type="signal peptide" evidence="1">
    <location>
        <begin position="1"/>
        <end position="23"/>
    </location>
</feature>
<dbReference type="AlphaFoldDB" id="A0A518GWS7"/>
<dbReference type="InterPro" id="IPR050789">
    <property type="entry name" value="Diverse_Enzym_Activities"/>
</dbReference>
<dbReference type="Pfam" id="PF00144">
    <property type="entry name" value="Beta-lactamase"/>
    <property type="match status" value="1"/>
</dbReference>
<dbReference type="KEGG" id="tpla:ElP_08870"/>
<sequence precursor="true">MTRCLALLTLVASTMLIPEPTRAADGLPMGDPKQLGFDPESLDGIEQAIRRLVDDGQLAGGSALIARNGRRAYQVSVGLADREAGRPMAEDTIVRIASMTKPITSAAAMILVDDGKIALDDPLSKYLPEFAHLTVIKVKDEGESSEDTPPFEIAPAEGEITIRQLLTHTSGLSYRFAGKPHLAEMYARAGVSDGLSETPGSIGDNAWRIAQVPLLHHPGTAWEYSLSTDVLGRVVEVASGQSLDTFFRSRIFDPLGMDDTYFVLPEEKRDRLAAVYEPDEDGGIRPLDSRPEQHGPLVYSASYPTWDDGAYYSGGAGLVSTLGDYARFLQMLLNEGELDGVRVLEPGTVAAMTTDQVGDLEPPDWGHGRGFGFGFGVATREGEAPWAVGSYSWGGFFNTYFWVDPRNELVGVVFSQKYPSEGAGLSQDVLRITYEALAD</sequence>
<evidence type="ECO:0000313" key="4">
    <source>
        <dbReference type="Proteomes" id="UP000317835"/>
    </source>
</evidence>
<evidence type="ECO:0000313" key="3">
    <source>
        <dbReference type="EMBL" id="QDV33045.1"/>
    </source>
</evidence>
<proteinExistence type="predicted"/>
<dbReference type="EMBL" id="CP036426">
    <property type="protein sequence ID" value="QDV33045.1"/>
    <property type="molecule type" value="Genomic_DNA"/>
</dbReference>
<gene>
    <name evidence="3" type="primary">estB_1</name>
    <name evidence="3" type="ORF">ElP_08870</name>
</gene>
<dbReference type="SUPFAM" id="SSF56601">
    <property type="entry name" value="beta-lactamase/transpeptidase-like"/>
    <property type="match status" value="1"/>
</dbReference>
<dbReference type="PANTHER" id="PTHR43283:SF3">
    <property type="entry name" value="BETA-LACTAMASE FAMILY PROTEIN (AFU_ORTHOLOGUE AFUA_5G07500)"/>
    <property type="match status" value="1"/>
</dbReference>
<dbReference type="GO" id="GO:0016787">
    <property type="term" value="F:hydrolase activity"/>
    <property type="evidence" value="ECO:0007669"/>
    <property type="project" value="UniProtKB-KW"/>
</dbReference>
<dbReference type="InterPro" id="IPR001466">
    <property type="entry name" value="Beta-lactam-related"/>
</dbReference>
<dbReference type="Gene3D" id="3.40.710.10">
    <property type="entry name" value="DD-peptidase/beta-lactamase superfamily"/>
    <property type="match status" value="1"/>
</dbReference>
<keyword evidence="1" id="KW-0732">Signal</keyword>
<evidence type="ECO:0000259" key="2">
    <source>
        <dbReference type="Pfam" id="PF00144"/>
    </source>
</evidence>
<keyword evidence="4" id="KW-1185">Reference proteome</keyword>
<dbReference type="PANTHER" id="PTHR43283">
    <property type="entry name" value="BETA-LACTAMASE-RELATED"/>
    <property type="match status" value="1"/>
</dbReference>
<protein>
    <submittedName>
        <fullName evidence="3">Esterase EstB</fullName>
        <ecNumber evidence="3">3.1.1.-</ecNumber>
    </submittedName>
</protein>
<dbReference type="EC" id="3.1.1.-" evidence="3"/>
<evidence type="ECO:0000256" key="1">
    <source>
        <dbReference type="SAM" id="SignalP"/>
    </source>
</evidence>
<keyword evidence="3" id="KW-0378">Hydrolase</keyword>
<reference evidence="3 4" key="1">
    <citation type="submission" date="2019-02" db="EMBL/GenBank/DDBJ databases">
        <title>Deep-cultivation of Planctomycetes and their phenomic and genomic characterization uncovers novel biology.</title>
        <authorList>
            <person name="Wiegand S."/>
            <person name="Jogler M."/>
            <person name="Boedeker C."/>
            <person name="Pinto D."/>
            <person name="Vollmers J."/>
            <person name="Rivas-Marin E."/>
            <person name="Kohn T."/>
            <person name="Peeters S.H."/>
            <person name="Heuer A."/>
            <person name="Rast P."/>
            <person name="Oberbeckmann S."/>
            <person name="Bunk B."/>
            <person name="Jeske O."/>
            <person name="Meyerdierks A."/>
            <person name="Storesund J.E."/>
            <person name="Kallscheuer N."/>
            <person name="Luecker S."/>
            <person name="Lage O.M."/>
            <person name="Pohl T."/>
            <person name="Merkel B.J."/>
            <person name="Hornburger P."/>
            <person name="Mueller R.-W."/>
            <person name="Bruemmer F."/>
            <person name="Labrenz M."/>
            <person name="Spormann A.M."/>
            <person name="Op den Camp H."/>
            <person name="Overmann J."/>
            <person name="Amann R."/>
            <person name="Jetten M.S.M."/>
            <person name="Mascher T."/>
            <person name="Medema M.H."/>
            <person name="Devos D.P."/>
            <person name="Kaster A.-K."/>
            <person name="Ovreas L."/>
            <person name="Rohde M."/>
            <person name="Galperin M.Y."/>
            <person name="Jogler C."/>
        </authorList>
    </citation>
    <scope>NUCLEOTIDE SEQUENCE [LARGE SCALE GENOMIC DNA]</scope>
    <source>
        <strain evidence="3 4">ElP</strain>
    </source>
</reference>
<name>A0A518GWS7_9BACT</name>
<dbReference type="InterPro" id="IPR012338">
    <property type="entry name" value="Beta-lactam/transpept-like"/>
</dbReference>
<dbReference type="RefSeq" id="WP_197446703.1">
    <property type="nucleotide sequence ID" value="NZ_CP036426.1"/>
</dbReference>
<feature type="domain" description="Beta-lactamase-related" evidence="2">
    <location>
        <begin position="45"/>
        <end position="423"/>
    </location>
</feature>
<dbReference type="Proteomes" id="UP000317835">
    <property type="component" value="Chromosome"/>
</dbReference>
<accession>A0A518GWS7</accession>
<feature type="chain" id="PRO_5022239028" evidence="1">
    <location>
        <begin position="24"/>
        <end position="439"/>
    </location>
</feature>
<organism evidence="3 4">
    <name type="scientific">Tautonia plasticadhaerens</name>
    <dbReference type="NCBI Taxonomy" id="2527974"/>
    <lineage>
        <taxon>Bacteria</taxon>
        <taxon>Pseudomonadati</taxon>
        <taxon>Planctomycetota</taxon>
        <taxon>Planctomycetia</taxon>
        <taxon>Isosphaerales</taxon>
        <taxon>Isosphaeraceae</taxon>
        <taxon>Tautonia</taxon>
    </lineage>
</organism>